<sequence length="448" mass="49345">MGDVSSPTILPPSEPSCVSIAAGGILNATASSNSMDSPATGEVFSKSLPSDLGAQRALVRLDHDLQIELENILESRSSYGVKRLGPIGLRCGTVTPLISTRRQEGVKTINGHFPYTGCFPMVSQPLLDSLASVSTMSKTSKFLTSVCAKIDKIVRGFIWGSSALAHKISLVNWSAISQPRGRGGLGISCSNERNTTFMQKLAFSLVSSPDAILIMALRQKYRMINTCNGNDVHLWNDTWVPTLGLLRPWASSASTNIEHLRFEDLLLGDGQWNVGSLMDHVHQLVVPHIMGVLPPSLGATLYTVAWKLTLTGSFSVTSAYECMVESAWDALDFKWSRIWIGFAWASYFANAILVQSPPLQPMIDSFQWQVQSDSFVIVRLVLDPMAKTSSAPLFHAIALFFSRNWSIDFTWVPREQNMVVDSLSKLSPHPYYHLMLFDAVPEIIQPRP</sequence>
<reference evidence="2 3" key="1">
    <citation type="journal article" date="2024" name="G3 (Bethesda)">
        <title>Genome assembly of Hibiscus sabdariffa L. provides insights into metabolisms of medicinal natural products.</title>
        <authorList>
            <person name="Kim T."/>
        </authorList>
    </citation>
    <scope>NUCLEOTIDE SEQUENCE [LARGE SCALE GENOMIC DNA]</scope>
    <source>
        <strain evidence="2">TK-2024</strain>
        <tissue evidence="2">Old leaves</tissue>
    </source>
</reference>
<dbReference type="Proteomes" id="UP001396334">
    <property type="component" value="Unassembled WGS sequence"/>
</dbReference>
<dbReference type="Pfam" id="PF13456">
    <property type="entry name" value="RVT_3"/>
    <property type="match status" value="1"/>
</dbReference>
<dbReference type="EMBL" id="JBBPBN010000277">
    <property type="protein sequence ID" value="KAK8490669.1"/>
    <property type="molecule type" value="Genomic_DNA"/>
</dbReference>
<evidence type="ECO:0000313" key="3">
    <source>
        <dbReference type="Proteomes" id="UP001396334"/>
    </source>
</evidence>
<proteinExistence type="predicted"/>
<comment type="caution">
    <text evidence="2">The sequence shown here is derived from an EMBL/GenBank/DDBJ whole genome shotgun (WGS) entry which is preliminary data.</text>
</comment>
<protein>
    <recommendedName>
        <fullName evidence="1">RNase H type-1 domain-containing protein</fullName>
    </recommendedName>
</protein>
<gene>
    <name evidence="2" type="ORF">V6N11_031032</name>
</gene>
<keyword evidence="3" id="KW-1185">Reference proteome</keyword>
<accession>A0ABR2ACG9</accession>
<feature type="domain" description="RNase H type-1" evidence="1">
    <location>
        <begin position="370"/>
        <end position="425"/>
    </location>
</feature>
<evidence type="ECO:0000313" key="2">
    <source>
        <dbReference type="EMBL" id="KAK8490669.1"/>
    </source>
</evidence>
<evidence type="ECO:0000259" key="1">
    <source>
        <dbReference type="Pfam" id="PF13456"/>
    </source>
</evidence>
<name>A0ABR2ACG9_9ROSI</name>
<organism evidence="2 3">
    <name type="scientific">Hibiscus sabdariffa</name>
    <name type="common">roselle</name>
    <dbReference type="NCBI Taxonomy" id="183260"/>
    <lineage>
        <taxon>Eukaryota</taxon>
        <taxon>Viridiplantae</taxon>
        <taxon>Streptophyta</taxon>
        <taxon>Embryophyta</taxon>
        <taxon>Tracheophyta</taxon>
        <taxon>Spermatophyta</taxon>
        <taxon>Magnoliopsida</taxon>
        <taxon>eudicotyledons</taxon>
        <taxon>Gunneridae</taxon>
        <taxon>Pentapetalae</taxon>
        <taxon>rosids</taxon>
        <taxon>malvids</taxon>
        <taxon>Malvales</taxon>
        <taxon>Malvaceae</taxon>
        <taxon>Malvoideae</taxon>
        <taxon>Hibiscus</taxon>
    </lineage>
</organism>
<dbReference type="InterPro" id="IPR002156">
    <property type="entry name" value="RNaseH_domain"/>
</dbReference>